<dbReference type="Ensembl" id="ENSSSCT00045032340.1">
    <property type="protein sequence ID" value="ENSSSCP00045022398.1"/>
    <property type="gene ID" value="ENSSSCG00045019019.1"/>
</dbReference>
<dbReference type="Proteomes" id="UP000694728">
    <property type="component" value="Unplaced"/>
</dbReference>
<dbReference type="AlphaFoldDB" id="A0A8D1KZ48"/>
<evidence type="ECO:0000313" key="1">
    <source>
        <dbReference type="Ensembl" id="ENSSSCP00045022398.1"/>
    </source>
</evidence>
<organism evidence="1 2">
    <name type="scientific">Sus scrofa</name>
    <name type="common">Pig</name>
    <dbReference type="NCBI Taxonomy" id="9823"/>
    <lineage>
        <taxon>Eukaryota</taxon>
        <taxon>Metazoa</taxon>
        <taxon>Chordata</taxon>
        <taxon>Craniata</taxon>
        <taxon>Vertebrata</taxon>
        <taxon>Euteleostomi</taxon>
        <taxon>Mammalia</taxon>
        <taxon>Eutheria</taxon>
        <taxon>Laurasiatheria</taxon>
        <taxon>Artiodactyla</taxon>
        <taxon>Suina</taxon>
        <taxon>Suidae</taxon>
        <taxon>Sus</taxon>
    </lineage>
</organism>
<evidence type="ECO:0008006" key="3">
    <source>
        <dbReference type="Google" id="ProtNLM"/>
    </source>
</evidence>
<sequence length="142" mass="16790">MLERVWRKGNPPHCWWESKLLQPLWKTVGRFLKKLNIEPTYHPAIPLLGMHLEKTIIQRETCTPMFTAALLKIAKTWKPPKCPSTEDWIKKLGCIYTVEYYSALKKNDIMPFAATWMIIEMITLSEIRQRKVNIIRHHLYGS</sequence>
<evidence type="ECO:0000313" key="2">
    <source>
        <dbReference type="Proteomes" id="UP000694728"/>
    </source>
</evidence>
<name>A0A8D1KZ48_PIG</name>
<proteinExistence type="predicted"/>
<reference evidence="1" key="1">
    <citation type="submission" date="2025-08" db="UniProtKB">
        <authorList>
            <consortium name="Ensembl"/>
        </authorList>
    </citation>
    <scope>IDENTIFICATION</scope>
</reference>
<accession>A0A8D1KZ48</accession>
<protein>
    <recommendedName>
        <fullName evidence="3">DUF1725 domain-containing protein</fullName>
    </recommendedName>
</protein>